<keyword evidence="6" id="KW-1185">Reference proteome</keyword>
<dbReference type="SUPFAM" id="SSF52777">
    <property type="entry name" value="CoA-dependent acyltransferases"/>
    <property type="match status" value="7"/>
</dbReference>
<dbReference type="CDD" id="cd19542">
    <property type="entry name" value="CT_NRPS-like"/>
    <property type="match status" value="1"/>
</dbReference>
<dbReference type="OrthoDB" id="416786at2759"/>
<feature type="domain" description="Carrier" evidence="4">
    <location>
        <begin position="3161"/>
        <end position="3234"/>
    </location>
</feature>
<dbReference type="SUPFAM" id="SSF47336">
    <property type="entry name" value="ACP-like"/>
    <property type="match status" value="2"/>
</dbReference>
<dbReference type="InterPro" id="IPR001242">
    <property type="entry name" value="Condensation_dom"/>
</dbReference>
<dbReference type="Pfam" id="PF00501">
    <property type="entry name" value="AMP-binding"/>
    <property type="match status" value="2"/>
</dbReference>
<comment type="caution">
    <text evidence="5">The sequence shown here is derived from an EMBL/GenBank/DDBJ whole genome shotgun (WGS) entry which is preliminary data.</text>
</comment>
<dbReference type="SMART" id="SM00823">
    <property type="entry name" value="PKS_PP"/>
    <property type="match status" value="2"/>
</dbReference>
<dbReference type="Pfam" id="PF00550">
    <property type="entry name" value="PP-binding"/>
    <property type="match status" value="2"/>
</dbReference>
<dbReference type="NCBIfam" id="TIGR01733">
    <property type="entry name" value="AA-adenyl-dom"/>
    <property type="match status" value="2"/>
</dbReference>
<protein>
    <recommendedName>
        <fullName evidence="4">Carrier domain-containing protein</fullName>
    </recommendedName>
</protein>
<evidence type="ECO:0000313" key="6">
    <source>
        <dbReference type="Proteomes" id="UP001150569"/>
    </source>
</evidence>
<gene>
    <name evidence="5" type="ORF">IWQ60_009610</name>
</gene>
<dbReference type="InterPro" id="IPR009081">
    <property type="entry name" value="PP-bd_ACP"/>
</dbReference>
<accession>A0A9W7ZTF7</accession>
<dbReference type="InterPro" id="IPR025110">
    <property type="entry name" value="AMP-bd_C"/>
</dbReference>
<evidence type="ECO:0000256" key="2">
    <source>
        <dbReference type="ARBA" id="ARBA00022553"/>
    </source>
</evidence>
<dbReference type="PANTHER" id="PTHR45527:SF1">
    <property type="entry name" value="FATTY ACID SYNTHASE"/>
    <property type="match status" value="1"/>
</dbReference>
<dbReference type="InterPro" id="IPR010071">
    <property type="entry name" value="AA_adenyl_dom"/>
</dbReference>
<dbReference type="PROSITE" id="PS00455">
    <property type="entry name" value="AMP_BINDING"/>
    <property type="match status" value="2"/>
</dbReference>
<dbReference type="InterPro" id="IPR023213">
    <property type="entry name" value="CAT-like_dom_sf"/>
</dbReference>
<reference evidence="5" key="1">
    <citation type="submission" date="2022-07" db="EMBL/GenBank/DDBJ databases">
        <title>Phylogenomic reconstructions and comparative analyses of Kickxellomycotina fungi.</title>
        <authorList>
            <person name="Reynolds N.K."/>
            <person name="Stajich J.E."/>
            <person name="Barry K."/>
            <person name="Grigoriev I.V."/>
            <person name="Crous P."/>
            <person name="Smith M.E."/>
        </authorList>
    </citation>
    <scope>NUCLEOTIDE SEQUENCE</scope>
    <source>
        <strain evidence="5">RSA 861</strain>
    </source>
</reference>
<dbReference type="Gene3D" id="3.40.50.12780">
    <property type="entry name" value="N-terminal domain of ligase-like"/>
    <property type="match status" value="3"/>
</dbReference>
<keyword evidence="3" id="KW-0436">Ligase</keyword>
<dbReference type="InterPro" id="IPR020845">
    <property type="entry name" value="AMP-binding_CS"/>
</dbReference>
<dbReference type="InterPro" id="IPR020806">
    <property type="entry name" value="PKS_PP-bd"/>
</dbReference>
<dbReference type="GO" id="GO:0031177">
    <property type="term" value="F:phosphopantetheine binding"/>
    <property type="evidence" value="ECO:0007669"/>
    <property type="project" value="InterPro"/>
</dbReference>
<keyword evidence="2" id="KW-0597">Phosphoprotein</keyword>
<dbReference type="InterPro" id="IPR042099">
    <property type="entry name" value="ANL_N_sf"/>
</dbReference>
<dbReference type="Proteomes" id="UP001150569">
    <property type="component" value="Unassembled WGS sequence"/>
</dbReference>
<proteinExistence type="predicted"/>
<dbReference type="GO" id="GO:0044550">
    <property type="term" value="P:secondary metabolite biosynthetic process"/>
    <property type="evidence" value="ECO:0007669"/>
    <property type="project" value="TreeGrafter"/>
</dbReference>
<feature type="domain" description="Carrier" evidence="4">
    <location>
        <begin position="662"/>
        <end position="738"/>
    </location>
</feature>
<sequence>MTLAPDIDLRSVLREPLASPTNLVHCKRTAISAEGSDREPLATVLVTSNDPETEPPSAHQSSTPILGQQFIANLDRDALNTIAAMTSAPLVIGCQVTSGRLAVRIAFDRSIVADYAAEELVAQLCTVVRSLEDATKSLTKSRPGKMISDMVWVDKTERQRLLQFAGAISHPDAVRTPVHLLASEWALKTPDGIALAHEGRTVTYAEFNRLTSALARVLVRDYGARPEVRIALHLPNSIEFIVALFAVLKSGAAYVPIDPEYPDGRVRYILEDSAASVVLTSSTTSDRLGAVLGGSYLVIDDLLATVQQGDRTGAPFVAHHSQASDLAYIVYTSGTTGQPKGVMVEHGNLVNFAVDPGYLQYQGSGNRYMPTFSVGFDALLFPITRALCFGGTLIVPSTDFLGDLAGTHGLMTTPSFLTKLNPADLPALRIIFSGGESCTRQLVDKWSVQCHFVNGYGPSETTVTGLTASLTTDDPITAGRPQLNVLAYVVDSDLRLVPVGVPGQLLIGGLGVARGYCNRPDLTAQKFIANPFGPGRVYCTGDYARWLPNGHVDILGRMDQQVKLRGFRIELEEVEAAATSCPTVQLAVAAVQKDRLVLFVEPKSVDTVELFNHLRVRLAKFMVPDQIISVDHLSLTVNGKVDRKALPEVTEPPPVTASTGPHDLTDLELRLREAWAQVLQLPGDRIGPDDDFFRIGGDSIAAILLVSKCQQLGYKATVTLIYACRQLCALAARLTPLVTTTSEANQLQAQGPVALTPIQRWFFSLPFRNPHHFNQSFTLRVNATTTLDRVSHALVRLANHHDMLRARFSQTEEGVWTQYIPSPEAVPGDFVVVEATVAEADYADLILKVQSSLHLTDGPVMAAYLIHSHDEANRTRLFWTIHHALIDLVSWRVLIEDLQTLLVGGQLPPKTLSFQSWCHQLDGYARTLTADLWPSQVMAVDNRQRLAPTGDLGDVATAARLSVSYEFDPDFTTRLLLQLAPQWRVTPRDVLLATFAQAYCQTLDTIQVSFMMEGHGREPWSDDIDVSRTVGWFTALYPLVLDVPTEGPILAVLRHTKEALQQIPTHGFPYSLLRHMPSVDPAERAKVLSKTPGRLDVQFNYFGRFGASGTGDGAVGIEWDDRFGLHDFAPGEHVIFDLNPMPLVNRDCLRLVMEYNPRVYASPIANQLISRWRQNLEALVDHSPGSAQPLLTRFDAPLLQPTAEEWAALLADLEERSIPASDVEDILPCTAMQGGLLAATLKDPTAYVVQAAVTLSGRIQLDRLRKAWESLTQQHAILRTAFLTTSAARSHGFAQIVHQQPRLAWTAGELPLESLPEFFSSNRARKFVLHEPLVRVHFFPTAEATQYLMVLTIHHALVDGWSLPLILQELCRIYSSGPSPALAPTLGFHRVIEQVLQQDVLASRAFWTGYLSGSVPTPAPLLSPRLTGQTGFSEYARALSVRKADLRRAAHRYGVTLSTLLKAAYALVMARYLDRDDVLVGFVVSGRNLDVPGISTLIGPCLNTVVLRFRLTDQPLGQWLQQLQADATRMIPFEHTSLTSIHTWCGVDPSTPLFHTLLGHESFPVFDAPSNELTATLDRVHEFTEYPLAVDFVEAEGSLGIKVGYGRASYAETDVARLVLSIDGMLTALTQVDDDTNAQLLSLSPPATISPLEHPDLTAAAGLSDDQVSRIRSFFGQLADFADRPAVAGDNYALTYRQLLHAARKLASALPASDRNSPTALVVMVDTLAALATALVVTLYRGLTLIPVGLTEPLESVAHRCHMLDVLGIVGPRRLTDPLADILPADATIVDISEWTSPHGTEPPNPEPWSTAPFHQASRATLITGNAVLRSQPLADSLNRMPTVASLGGEPGCTLVSQNMPLDTPEASWVTLFALSWGLTVTGSLNENEGRVRSACRVTLADQREPAITRSPTILLCDLTQPSPSLYCNDPAEYTTCLGYLGSIFSGHTLLPAEQVDTRILPYGELVASVRLVDRRGHPCPPGMIGRIVIGTDNGAPSVVGFPHGSRTASLPAPTLGYVDVKCRTLHVLGSTDRLVTVGGLQFHLAALDQRLAAGGLPSPFSVTVHGTHLVTFTTASEGVAGQFDILCLNLPTSLVPSTLVPIVQYPHLLGAPEADLRTFARAYLTAATDPQFASMSTVTDRWLAVTCLDLVVRERVGPSTADELWAGLISSPVRIHQLCHRVRQRFGVTLDFPAILTCADLSALARAIKLSKITGPISPPFPLPDSAVVLRTGPLSPYQEQVWQACQLSPTPGAFYFQTVLTADLPLITGLVRKVVKRVVREVAELRVVVRCHGGHLQAALLAPWGATVKITELDPGTTVEAYLEARHDHLNLHSGSLFGVELITTAEGKDTRHLVIRMHQLLGTETLIHRFGRELMRTLCTQREGPRKPADVRLHDGHVAIPDPIDVVDADLSYWQTLLSACPTELDLPYDRSRPALPTFQSVTSTFNLESTMAEQVLALASTLRHTAGAVWLALTAAYLTRIGSGADILLDMGVPLEFSQGNADKECLSGQSVPVRVKGADCTAGVTDLCNVLVRQLDESIARANPATDVYRPLLASTAKPGWHPVRVGVAACTNDSRPAGQFSMTATHTVLWQDVQLTVFLTQTAPSAVIRYNPDLFDPATVQRLVANFIHFAQCLLLTDAPLTRAPLVTPAEERRLLDEFSRNPCAYDPLSPASDNPVNLFLNWVTMSPETVALELGDWTETYASLEQKARSLAAALRRHEIQDQDRVAVVLANTPASAVAILAVWLVHAVYVPIDAQLPEQRQRYMVKAAQCSVVLNVTDDHSVWPDALDGLALLQTNHLTIASQPEFEYRPLDLAYIVFTSGTTGLPKGVMLNHAGLSNVINSPEVLMLPHARLRCIQTFGVGFDAALFVAVNTVCHGCTLVFPGDDLAEALRQVDAAIMTPTLLASLDPCQYPNLRYIKTGGEILPTEVADRWLPRCTVLNMYGPSEITMCSHVKYAEPGKQLTIGRPISGSECYILDVHRQLVPIGIVGEMYIGGIGVSAGYVNRPELNVTKFIDLPYSEGPVYATGDLGRWLPNGDVEMMGRRDDQVKLRGFRIELQEIEAALLSHPMVKQAAALVVDRRQLYAFVSPDTASPADLLTALQARLPAYMIPRRIFTRTALQLTSNGKVDKRALADLAQAAIQVAPPATGPGDAAGQLLAQALAATLNLPETSVDLTQSFFHLGGDSISAIRLSSQLASRGVKVPVPAIVKAGSLVELMDLIRPGGFDPATTTSAYRPFSLLALDAANQGAVVGRAAQALGVEATSVQDVLPVSSLQLGFLVNTLKDPSAYMVQIAYGMAGPLDVGRLHQSWQQTAADHAILRTKFVVADDFSAHSFLQVTLDQCDIEWAYHDQKGADVSTLETAHFSSDRQRGFDFTGPLLRLALVRVDTDQHILFFTFHHALLDAWS</sequence>
<dbReference type="GO" id="GO:0016874">
    <property type="term" value="F:ligase activity"/>
    <property type="evidence" value="ECO:0007669"/>
    <property type="project" value="UniProtKB-KW"/>
</dbReference>
<dbReference type="SUPFAM" id="SSF56801">
    <property type="entry name" value="Acetyl-CoA synthetase-like"/>
    <property type="match status" value="3"/>
</dbReference>
<dbReference type="InterPro" id="IPR006162">
    <property type="entry name" value="Ppantetheine_attach_site"/>
</dbReference>
<dbReference type="PROSITE" id="PS00012">
    <property type="entry name" value="PHOSPHOPANTETHEINE"/>
    <property type="match status" value="1"/>
</dbReference>
<dbReference type="PROSITE" id="PS50075">
    <property type="entry name" value="CARRIER"/>
    <property type="match status" value="2"/>
</dbReference>
<evidence type="ECO:0000313" key="5">
    <source>
        <dbReference type="EMBL" id="KAJ1912560.1"/>
    </source>
</evidence>
<dbReference type="Pfam" id="PF00668">
    <property type="entry name" value="Condensation"/>
    <property type="match status" value="4"/>
</dbReference>
<dbReference type="CDD" id="cd05930">
    <property type="entry name" value="A_NRPS"/>
    <property type="match status" value="2"/>
</dbReference>
<dbReference type="PANTHER" id="PTHR45527">
    <property type="entry name" value="NONRIBOSOMAL PEPTIDE SYNTHETASE"/>
    <property type="match status" value="1"/>
</dbReference>
<dbReference type="InterPro" id="IPR000873">
    <property type="entry name" value="AMP-dep_synth/lig_dom"/>
</dbReference>
<dbReference type="Gene3D" id="3.30.559.10">
    <property type="entry name" value="Chloramphenicol acetyltransferase-like domain"/>
    <property type="match status" value="4"/>
</dbReference>
<evidence type="ECO:0000256" key="3">
    <source>
        <dbReference type="ARBA" id="ARBA00022598"/>
    </source>
</evidence>
<dbReference type="GO" id="GO:0043041">
    <property type="term" value="P:amino acid activation for nonribosomal peptide biosynthetic process"/>
    <property type="evidence" value="ECO:0007669"/>
    <property type="project" value="TreeGrafter"/>
</dbReference>
<evidence type="ECO:0000256" key="1">
    <source>
        <dbReference type="ARBA" id="ARBA00022450"/>
    </source>
</evidence>
<evidence type="ECO:0000259" key="4">
    <source>
        <dbReference type="PROSITE" id="PS50075"/>
    </source>
</evidence>
<dbReference type="Pfam" id="PF13193">
    <property type="entry name" value="AMP-binding_C"/>
    <property type="match status" value="2"/>
</dbReference>
<dbReference type="InterPro" id="IPR045851">
    <property type="entry name" value="AMP-bd_C_sf"/>
</dbReference>
<dbReference type="InterPro" id="IPR036736">
    <property type="entry name" value="ACP-like_sf"/>
</dbReference>
<feature type="non-terminal residue" evidence="5">
    <location>
        <position position="3417"/>
    </location>
</feature>
<dbReference type="Gene3D" id="3.30.559.30">
    <property type="entry name" value="Nonribosomal peptide synthetase, condensation domain"/>
    <property type="match status" value="3"/>
</dbReference>
<keyword evidence="1" id="KW-0596">Phosphopantetheine</keyword>
<organism evidence="5 6">
    <name type="scientific">Tieghemiomyces parasiticus</name>
    <dbReference type="NCBI Taxonomy" id="78921"/>
    <lineage>
        <taxon>Eukaryota</taxon>
        <taxon>Fungi</taxon>
        <taxon>Fungi incertae sedis</taxon>
        <taxon>Zoopagomycota</taxon>
        <taxon>Kickxellomycotina</taxon>
        <taxon>Dimargaritomycetes</taxon>
        <taxon>Dimargaritales</taxon>
        <taxon>Dimargaritaceae</taxon>
        <taxon>Tieghemiomyces</taxon>
    </lineage>
</organism>
<name>A0A9W7ZTF7_9FUNG</name>
<dbReference type="GO" id="GO:0005737">
    <property type="term" value="C:cytoplasm"/>
    <property type="evidence" value="ECO:0007669"/>
    <property type="project" value="TreeGrafter"/>
</dbReference>
<dbReference type="Gene3D" id="1.10.1200.10">
    <property type="entry name" value="ACP-like"/>
    <property type="match status" value="2"/>
</dbReference>
<dbReference type="Gene3D" id="3.30.300.30">
    <property type="match status" value="2"/>
</dbReference>
<dbReference type="EMBL" id="JANBPT010000823">
    <property type="protein sequence ID" value="KAJ1912560.1"/>
    <property type="molecule type" value="Genomic_DNA"/>
</dbReference>